<dbReference type="Gene3D" id="3.50.50.60">
    <property type="entry name" value="FAD/NAD(P)-binding domain"/>
    <property type="match status" value="1"/>
</dbReference>
<evidence type="ECO:0000256" key="5">
    <source>
        <dbReference type="ARBA" id="ARBA00022691"/>
    </source>
</evidence>
<dbReference type="RefSeq" id="WP_076723915.1">
    <property type="nucleotide sequence ID" value="NZ_MSCW01000005.1"/>
</dbReference>
<reference evidence="13 14" key="1">
    <citation type="submission" date="2016-12" db="EMBL/GenBank/DDBJ databases">
        <title>Marinobacter lutaoensis whole genome sequencing.</title>
        <authorList>
            <person name="Verma A."/>
            <person name="Krishnamurthi S."/>
        </authorList>
    </citation>
    <scope>NUCLEOTIDE SEQUENCE [LARGE SCALE GENOMIC DNA]</scope>
    <source>
        <strain evidence="13 14">T5054</strain>
    </source>
</reference>
<evidence type="ECO:0000256" key="8">
    <source>
        <dbReference type="ARBA" id="ARBA00023002"/>
    </source>
</evidence>
<evidence type="ECO:0000256" key="3">
    <source>
        <dbReference type="ARBA" id="ARBA00022630"/>
    </source>
</evidence>
<dbReference type="Gene3D" id="3.40.50.150">
    <property type="entry name" value="Vaccinia Virus protein VP39"/>
    <property type="match status" value="1"/>
</dbReference>
<evidence type="ECO:0000256" key="4">
    <source>
        <dbReference type="ARBA" id="ARBA00022679"/>
    </source>
</evidence>
<feature type="region of interest" description="tRNA (mnm(5)s(2)U34)-methyltransferase" evidence="10">
    <location>
        <begin position="1"/>
        <end position="241"/>
    </location>
</feature>
<comment type="subcellular location">
    <subcellularLocation>
        <location evidence="10">Cytoplasm</location>
    </subcellularLocation>
</comment>
<dbReference type="GO" id="GO:0002097">
    <property type="term" value="P:tRNA wobble base modification"/>
    <property type="evidence" value="ECO:0007669"/>
    <property type="project" value="UniProtKB-UniRule"/>
</dbReference>
<keyword evidence="2 10" id="KW-0489">Methyltransferase</keyword>
<dbReference type="SUPFAM" id="SSF54373">
    <property type="entry name" value="FAD-linked reductases, C-terminal domain"/>
    <property type="match status" value="1"/>
</dbReference>
<proteinExistence type="inferred from homology"/>
<comment type="similarity">
    <text evidence="10">In the N-terminal section; belongs to the methyltransferase superfamily. tRNA (mnm(5)s(2)U34)-methyltransferase family.</text>
</comment>
<keyword evidence="6 10" id="KW-0819">tRNA processing</keyword>
<keyword evidence="1 10" id="KW-0963">Cytoplasm</keyword>
<dbReference type="AlphaFoldDB" id="A0A1V2DUL5"/>
<dbReference type="GO" id="GO:0032259">
    <property type="term" value="P:methylation"/>
    <property type="evidence" value="ECO:0007669"/>
    <property type="project" value="UniProtKB-KW"/>
</dbReference>
<evidence type="ECO:0000256" key="7">
    <source>
        <dbReference type="ARBA" id="ARBA00022827"/>
    </source>
</evidence>
<evidence type="ECO:0000313" key="14">
    <source>
        <dbReference type="Proteomes" id="UP000189339"/>
    </source>
</evidence>
<dbReference type="NCBIfam" id="NF033855">
    <property type="entry name" value="tRNA_MNMC2"/>
    <property type="match status" value="1"/>
</dbReference>
<comment type="function">
    <text evidence="10">Catalyzes the last two steps in the biosynthesis of 5-methylaminomethyl-2-thiouridine (mnm(5)s(2)U) at the wobble position (U34) in tRNA. Catalyzes the FAD-dependent demodification of cmnm(5)s(2)U34 to nm(5)s(2)U34, followed by the transfer of a methyl group from S-adenosyl-L-methionine to nm(5)s(2)U34, to form mnm(5)s(2)U34.</text>
</comment>
<comment type="similarity">
    <text evidence="10">In the C-terminal section; belongs to the DAO family.</text>
</comment>
<dbReference type="Pfam" id="PF01266">
    <property type="entry name" value="DAO"/>
    <property type="match status" value="1"/>
</dbReference>
<evidence type="ECO:0000256" key="1">
    <source>
        <dbReference type="ARBA" id="ARBA00022490"/>
    </source>
</evidence>
<dbReference type="GO" id="GO:0016645">
    <property type="term" value="F:oxidoreductase activity, acting on the CH-NH group of donors"/>
    <property type="evidence" value="ECO:0007669"/>
    <property type="project" value="InterPro"/>
</dbReference>
<feature type="domain" description="MnmC-like methyltransferase" evidence="12">
    <location>
        <begin position="118"/>
        <end position="240"/>
    </location>
</feature>
<keyword evidence="8 10" id="KW-0560">Oxidoreductase</keyword>
<keyword evidence="7 10" id="KW-0274">FAD</keyword>
<dbReference type="InterPro" id="IPR017610">
    <property type="entry name" value="tRNA_S-uridine_synth_MnmC_C"/>
</dbReference>
<keyword evidence="4 10" id="KW-0808">Transferase</keyword>
<evidence type="ECO:0000313" key="13">
    <source>
        <dbReference type="EMBL" id="ONF44036.1"/>
    </source>
</evidence>
<comment type="cofactor">
    <cofactor evidence="10">
        <name>FAD</name>
        <dbReference type="ChEBI" id="CHEBI:57692"/>
    </cofactor>
</comment>
<dbReference type="InterPro" id="IPR023032">
    <property type="entry name" value="tRNA_MAMT_biosynth_bifunc_MnmC"/>
</dbReference>
<dbReference type="STRING" id="135739.BTO32_07005"/>
<dbReference type="PANTHER" id="PTHR13847:SF283">
    <property type="entry name" value="TRNA 5-METHYLAMINOMETHYL-2-THIOURIDINE BIOSYNTHESIS BIFUNCTIONAL PROTEIN MNMC"/>
    <property type="match status" value="1"/>
</dbReference>
<gene>
    <name evidence="10" type="primary">mnmC</name>
    <name evidence="13" type="ORF">BTO32_07005</name>
</gene>
<dbReference type="Pfam" id="PF05430">
    <property type="entry name" value="Methyltransf_30"/>
    <property type="match status" value="1"/>
</dbReference>
<sequence>MTSDTLAPAIESAELAWRDGVPESSRFGDVYFSRDNGLEETRYVFLAHNRLPERFRSVPAGGRFVVAETGFGTGLNFLATWQAWRERAPGHPCVLHFVSAERYPLTRHDLQRALALWPELEPLARQLLAQYPPLVRGTHRLVFDQGRVRLTLHFGDVLEAWQALTFQANAWFLDGFAPALNPEMWLEQAMSEVRRHSAPGATLATFTAVGRVRRALAAQGFAMRKTPGFGRKREMLAGTLNTGPEPPSVSTDRDIVIVGAGIAGTLLARSLAERGFPVTLLDAQPQPGQGASGNRQGALYVKLGVEFNDQTELALGALTFGQRYYHPYQGRFWHPTGLLQLAWSPQEQSRQQRFLDRNRYPEELLVPVDAEQASRLAGLPVDTGGLWFPGGGWLTPSALCQALAQHPRITLRQGAEVTRLTPCNGQWHLACRDGGGLVAGTLVITAGHQSPALLPLAAEHRFKAIRGQVTHLPEPALRHRPRAVVCGQKYLNPCHDGIAVTGATFDLHENNPHPSADSHRDNLGQLDAMLPGLLAPSCPAPEMVEGRVGFRCTTHDYQPVAGPLHAAGHDLDGVYVLTGLGSKGLAYGPLLAEYLADRISGQPHCLPDHLARRVHPGRMFRAAARGGPPVLQKREHRPLNSQ</sequence>
<name>A0A1V2DUL5_9GAMM</name>
<dbReference type="InterPro" id="IPR029063">
    <property type="entry name" value="SAM-dependent_MTases_sf"/>
</dbReference>
<comment type="catalytic activity">
    <reaction evidence="10">
        <text>5-aminomethyl-2-thiouridine(34) in tRNA + S-adenosyl-L-methionine = 5-methylaminomethyl-2-thiouridine(34) in tRNA + S-adenosyl-L-homocysteine + H(+)</text>
        <dbReference type="Rhea" id="RHEA:19569"/>
        <dbReference type="Rhea" id="RHEA-COMP:10195"/>
        <dbReference type="Rhea" id="RHEA-COMP:10197"/>
        <dbReference type="ChEBI" id="CHEBI:15378"/>
        <dbReference type="ChEBI" id="CHEBI:57856"/>
        <dbReference type="ChEBI" id="CHEBI:59789"/>
        <dbReference type="ChEBI" id="CHEBI:74454"/>
        <dbReference type="ChEBI" id="CHEBI:74455"/>
        <dbReference type="EC" id="2.1.1.61"/>
    </reaction>
</comment>
<dbReference type="EMBL" id="MSCW01000005">
    <property type="protein sequence ID" value="ONF44036.1"/>
    <property type="molecule type" value="Genomic_DNA"/>
</dbReference>
<dbReference type="InterPro" id="IPR036188">
    <property type="entry name" value="FAD/NAD-bd_sf"/>
</dbReference>
<dbReference type="GO" id="GO:0005737">
    <property type="term" value="C:cytoplasm"/>
    <property type="evidence" value="ECO:0007669"/>
    <property type="project" value="UniProtKB-SubCell"/>
</dbReference>
<dbReference type="InterPro" id="IPR006076">
    <property type="entry name" value="FAD-dep_OxRdtase"/>
</dbReference>
<dbReference type="PANTHER" id="PTHR13847">
    <property type="entry name" value="SARCOSINE DEHYDROGENASE-RELATED"/>
    <property type="match status" value="1"/>
</dbReference>
<evidence type="ECO:0000256" key="9">
    <source>
        <dbReference type="ARBA" id="ARBA00023268"/>
    </source>
</evidence>
<keyword evidence="5 10" id="KW-0949">S-adenosyl-L-methionine</keyword>
<protein>
    <recommendedName>
        <fullName evidence="10">tRNA 5-methylaminomethyl-2-thiouridine biosynthesis bifunctional protein MnmC</fullName>
        <shortName evidence="10">tRNA mnm(5)s(2)U biosynthesis bifunctional protein</shortName>
    </recommendedName>
    <domain>
        <recommendedName>
            <fullName evidence="10">tRNA (mnm(5)s(2)U34)-methyltransferase</fullName>
            <ecNumber evidence="10">2.1.1.61</ecNumber>
        </recommendedName>
    </domain>
    <domain>
        <recommendedName>
            <fullName evidence="10">FAD-dependent cmnm(5)s(2)U34 oxidoreductase</fullName>
            <ecNumber evidence="10">1.5.-.-</ecNumber>
        </recommendedName>
    </domain>
</protein>
<keyword evidence="14" id="KW-1185">Reference proteome</keyword>
<evidence type="ECO:0000256" key="10">
    <source>
        <dbReference type="HAMAP-Rule" id="MF_01102"/>
    </source>
</evidence>
<dbReference type="HAMAP" id="MF_01102">
    <property type="entry name" value="MnmC"/>
    <property type="match status" value="1"/>
</dbReference>
<dbReference type="GO" id="GO:0050660">
    <property type="term" value="F:flavin adenine dinucleotide binding"/>
    <property type="evidence" value="ECO:0007669"/>
    <property type="project" value="UniProtKB-UniRule"/>
</dbReference>
<dbReference type="Proteomes" id="UP000189339">
    <property type="component" value="Unassembled WGS sequence"/>
</dbReference>
<dbReference type="GO" id="GO:0004808">
    <property type="term" value="F:tRNA (5-methylaminomethyl-2-thiouridylate)(34)-methyltransferase activity"/>
    <property type="evidence" value="ECO:0007669"/>
    <property type="project" value="UniProtKB-EC"/>
</dbReference>
<evidence type="ECO:0000259" key="12">
    <source>
        <dbReference type="Pfam" id="PF05430"/>
    </source>
</evidence>
<evidence type="ECO:0000256" key="2">
    <source>
        <dbReference type="ARBA" id="ARBA00022603"/>
    </source>
</evidence>
<dbReference type="NCBIfam" id="TIGR03197">
    <property type="entry name" value="MnmC_Cterm"/>
    <property type="match status" value="1"/>
</dbReference>
<dbReference type="NCBIfam" id="NF002481">
    <property type="entry name" value="PRK01747.1-2"/>
    <property type="match status" value="1"/>
</dbReference>
<accession>A0A1V2DUL5</accession>
<feature type="domain" description="FAD dependent oxidoreductase" evidence="11">
    <location>
        <begin position="254"/>
        <end position="598"/>
    </location>
</feature>
<dbReference type="OrthoDB" id="9786494at2"/>
<dbReference type="EC" id="1.5.-.-" evidence="10"/>
<dbReference type="InterPro" id="IPR047785">
    <property type="entry name" value="tRNA_MNMC2"/>
</dbReference>
<dbReference type="SUPFAM" id="SSF51905">
    <property type="entry name" value="FAD/NAD(P)-binding domain"/>
    <property type="match status" value="1"/>
</dbReference>
<evidence type="ECO:0000256" key="6">
    <source>
        <dbReference type="ARBA" id="ARBA00022694"/>
    </source>
</evidence>
<dbReference type="EC" id="2.1.1.61" evidence="10"/>
<dbReference type="Gene3D" id="3.30.9.10">
    <property type="entry name" value="D-Amino Acid Oxidase, subunit A, domain 2"/>
    <property type="match status" value="1"/>
</dbReference>
<organism evidence="13 14">
    <name type="scientific">Marinobacter lutaoensis</name>
    <dbReference type="NCBI Taxonomy" id="135739"/>
    <lineage>
        <taxon>Bacteria</taxon>
        <taxon>Pseudomonadati</taxon>
        <taxon>Pseudomonadota</taxon>
        <taxon>Gammaproteobacteria</taxon>
        <taxon>Pseudomonadales</taxon>
        <taxon>Marinobacteraceae</taxon>
        <taxon>Marinobacter</taxon>
    </lineage>
</organism>
<evidence type="ECO:0000259" key="11">
    <source>
        <dbReference type="Pfam" id="PF01266"/>
    </source>
</evidence>
<dbReference type="InterPro" id="IPR008471">
    <property type="entry name" value="MnmC-like_methylTransf"/>
</dbReference>
<keyword evidence="3 10" id="KW-0285">Flavoprotein</keyword>
<comment type="caution">
    <text evidence="13">The sequence shown here is derived from an EMBL/GenBank/DDBJ whole genome shotgun (WGS) entry which is preliminary data.</text>
</comment>
<keyword evidence="9 10" id="KW-0511">Multifunctional enzyme</keyword>
<feature type="region of interest" description="FAD-dependent cmnm(5)s(2)U34 oxidoreductase" evidence="10">
    <location>
        <begin position="258"/>
        <end position="642"/>
    </location>
</feature>